<dbReference type="PANTHER" id="PTHR45699">
    <property type="entry name" value="60S ACIDIC RIBOSOMAL PROTEIN P0"/>
    <property type="match status" value="1"/>
</dbReference>
<gene>
    <name evidence="5" type="ORF">CTI12_AA502850</name>
</gene>
<dbReference type="GO" id="GO:0002181">
    <property type="term" value="P:cytoplasmic translation"/>
    <property type="evidence" value="ECO:0007669"/>
    <property type="project" value="TreeGrafter"/>
</dbReference>
<comment type="similarity">
    <text evidence="2">Belongs to the universal ribosomal protein uL10 family.</text>
</comment>
<sequence length="172" mass="19119">MQGNVGLVFTEGDLKEVSEVVASIRCLTFLQNYKGTVEIITPVDLIQKGDKVGSSEAALLTKLGRKPFSYGLIVQFVYENGSASHVHRPEDLIATAAMHERITNIVELYNDAFVELKDFFNKERKECLHDESQQNVNIAGARIANLHNERRAGSSVVKEERAVAVKKSLLMT</sequence>
<accession>A0A2U1KY84</accession>
<dbReference type="InterPro" id="IPR043141">
    <property type="entry name" value="Ribosomal_uL10-like_sf"/>
</dbReference>
<dbReference type="Proteomes" id="UP000245207">
    <property type="component" value="Unassembled WGS sequence"/>
</dbReference>
<keyword evidence="3 5" id="KW-0689">Ribosomal protein</keyword>
<reference evidence="5 6" key="1">
    <citation type="journal article" date="2018" name="Mol. Plant">
        <title>The genome of Artemisia annua provides insight into the evolution of Asteraceae family and artemisinin biosynthesis.</title>
        <authorList>
            <person name="Shen Q."/>
            <person name="Zhang L."/>
            <person name="Liao Z."/>
            <person name="Wang S."/>
            <person name="Yan T."/>
            <person name="Shi P."/>
            <person name="Liu M."/>
            <person name="Fu X."/>
            <person name="Pan Q."/>
            <person name="Wang Y."/>
            <person name="Lv Z."/>
            <person name="Lu X."/>
            <person name="Zhang F."/>
            <person name="Jiang W."/>
            <person name="Ma Y."/>
            <person name="Chen M."/>
            <person name="Hao X."/>
            <person name="Li L."/>
            <person name="Tang Y."/>
            <person name="Lv G."/>
            <person name="Zhou Y."/>
            <person name="Sun X."/>
            <person name="Brodelius P.E."/>
            <person name="Rose J.K.C."/>
            <person name="Tang K."/>
        </authorList>
    </citation>
    <scope>NUCLEOTIDE SEQUENCE [LARGE SCALE GENOMIC DNA]</scope>
    <source>
        <strain evidence="6">cv. Huhao1</strain>
        <tissue evidence="5">Leaf</tissue>
    </source>
</reference>
<evidence type="ECO:0000256" key="3">
    <source>
        <dbReference type="ARBA" id="ARBA00022980"/>
    </source>
</evidence>
<evidence type="ECO:0000256" key="1">
    <source>
        <dbReference type="ARBA" id="ARBA00002200"/>
    </source>
</evidence>
<comment type="function">
    <text evidence="1">Ribosomal protein P0 is the functional equivalent of E.coli protein L10.</text>
</comment>
<dbReference type="AlphaFoldDB" id="A0A2U1KY84"/>
<dbReference type="InterPro" id="IPR050323">
    <property type="entry name" value="Ribosomal_protein_uL10"/>
</dbReference>
<dbReference type="Gene3D" id="3.30.70.1730">
    <property type="match status" value="1"/>
</dbReference>
<dbReference type="Gene3D" id="3.90.105.20">
    <property type="match status" value="1"/>
</dbReference>
<evidence type="ECO:0000256" key="2">
    <source>
        <dbReference type="ARBA" id="ARBA00008889"/>
    </source>
</evidence>
<dbReference type="EMBL" id="PKPP01012881">
    <property type="protein sequence ID" value="PWA41717.1"/>
    <property type="molecule type" value="Genomic_DNA"/>
</dbReference>
<dbReference type="PANTHER" id="PTHR45699:SF17">
    <property type="entry name" value="60S ACIDIC RIBOSOMAL PROTEIN P0"/>
    <property type="match status" value="1"/>
</dbReference>
<dbReference type="GO" id="GO:0022625">
    <property type="term" value="C:cytosolic large ribosomal subunit"/>
    <property type="evidence" value="ECO:0007669"/>
    <property type="project" value="TreeGrafter"/>
</dbReference>
<dbReference type="GO" id="GO:0000027">
    <property type="term" value="P:ribosomal large subunit assembly"/>
    <property type="evidence" value="ECO:0007669"/>
    <property type="project" value="TreeGrafter"/>
</dbReference>
<comment type="caution">
    <text evidence="5">The sequence shown here is derived from an EMBL/GenBank/DDBJ whole genome shotgun (WGS) entry which is preliminary data.</text>
</comment>
<dbReference type="GO" id="GO:0070180">
    <property type="term" value="F:large ribosomal subunit rRNA binding"/>
    <property type="evidence" value="ECO:0007669"/>
    <property type="project" value="TreeGrafter"/>
</dbReference>
<evidence type="ECO:0000313" key="6">
    <source>
        <dbReference type="Proteomes" id="UP000245207"/>
    </source>
</evidence>
<name>A0A2U1KY84_ARTAN</name>
<organism evidence="5 6">
    <name type="scientific">Artemisia annua</name>
    <name type="common">Sweet wormwood</name>
    <dbReference type="NCBI Taxonomy" id="35608"/>
    <lineage>
        <taxon>Eukaryota</taxon>
        <taxon>Viridiplantae</taxon>
        <taxon>Streptophyta</taxon>
        <taxon>Embryophyta</taxon>
        <taxon>Tracheophyta</taxon>
        <taxon>Spermatophyta</taxon>
        <taxon>Magnoliopsida</taxon>
        <taxon>eudicotyledons</taxon>
        <taxon>Gunneridae</taxon>
        <taxon>Pentapetalae</taxon>
        <taxon>asterids</taxon>
        <taxon>campanulids</taxon>
        <taxon>Asterales</taxon>
        <taxon>Asteraceae</taxon>
        <taxon>Asteroideae</taxon>
        <taxon>Anthemideae</taxon>
        <taxon>Artemisiinae</taxon>
        <taxon>Artemisia</taxon>
    </lineage>
</organism>
<protein>
    <submittedName>
        <fullName evidence="5">Ribosomal protein L10P</fullName>
    </submittedName>
</protein>
<dbReference type="GO" id="GO:0003735">
    <property type="term" value="F:structural constituent of ribosome"/>
    <property type="evidence" value="ECO:0007669"/>
    <property type="project" value="TreeGrafter"/>
</dbReference>
<evidence type="ECO:0000256" key="4">
    <source>
        <dbReference type="ARBA" id="ARBA00023274"/>
    </source>
</evidence>
<keyword evidence="6" id="KW-1185">Reference proteome</keyword>
<keyword evidence="4" id="KW-0687">Ribonucleoprotein</keyword>
<proteinExistence type="inferred from homology"/>
<dbReference type="InterPro" id="IPR043164">
    <property type="entry name" value="Ribosomal_uL10-like_insert_sf"/>
</dbReference>
<dbReference type="STRING" id="35608.A0A2U1KY84"/>
<dbReference type="OrthoDB" id="1694709at2759"/>
<evidence type="ECO:0000313" key="5">
    <source>
        <dbReference type="EMBL" id="PWA41717.1"/>
    </source>
</evidence>